<dbReference type="EMBL" id="JAQOWY010000312">
    <property type="protein sequence ID" value="KAK1844428.1"/>
    <property type="molecule type" value="Genomic_DNA"/>
</dbReference>
<evidence type="ECO:0000313" key="2">
    <source>
        <dbReference type="Proteomes" id="UP001243330"/>
    </source>
</evidence>
<protein>
    <submittedName>
        <fullName evidence="1">Uncharacterized protein</fullName>
    </submittedName>
</protein>
<organism evidence="1 2">
    <name type="scientific">Colletotrichum chrysophilum</name>
    <dbReference type="NCBI Taxonomy" id="1836956"/>
    <lineage>
        <taxon>Eukaryota</taxon>
        <taxon>Fungi</taxon>
        <taxon>Dikarya</taxon>
        <taxon>Ascomycota</taxon>
        <taxon>Pezizomycotina</taxon>
        <taxon>Sordariomycetes</taxon>
        <taxon>Hypocreomycetidae</taxon>
        <taxon>Glomerellales</taxon>
        <taxon>Glomerellaceae</taxon>
        <taxon>Colletotrichum</taxon>
        <taxon>Colletotrichum gloeosporioides species complex</taxon>
    </lineage>
</organism>
<dbReference type="Proteomes" id="UP001243330">
    <property type="component" value="Unassembled WGS sequence"/>
</dbReference>
<sequence>MSSLVHTGISVQDFLSLLAYGYSVAIFDSGARLDQMQIRSPSDCPDCPDSPTVILQRKSGWRGG</sequence>
<evidence type="ECO:0000313" key="1">
    <source>
        <dbReference type="EMBL" id="KAK1844428.1"/>
    </source>
</evidence>
<dbReference type="AlphaFoldDB" id="A0AAD9EDM5"/>
<gene>
    <name evidence="1" type="ORF">CCHR01_12960</name>
</gene>
<proteinExistence type="predicted"/>
<reference evidence="1" key="1">
    <citation type="submission" date="2023-01" db="EMBL/GenBank/DDBJ databases">
        <title>Colletotrichum chrysophilum M932 genome sequence.</title>
        <authorList>
            <person name="Baroncelli R."/>
        </authorList>
    </citation>
    <scope>NUCLEOTIDE SEQUENCE</scope>
    <source>
        <strain evidence="1">M932</strain>
    </source>
</reference>
<comment type="caution">
    <text evidence="1">The sequence shown here is derived from an EMBL/GenBank/DDBJ whole genome shotgun (WGS) entry which is preliminary data.</text>
</comment>
<keyword evidence="2" id="KW-1185">Reference proteome</keyword>
<accession>A0AAD9EDM5</accession>
<name>A0AAD9EDM5_9PEZI</name>